<accession>A0A2H4PR41</accession>
<proteinExistence type="predicted"/>
<evidence type="ECO:0000313" key="3">
    <source>
        <dbReference type="Proteomes" id="UP000240216"/>
    </source>
</evidence>
<feature type="region of interest" description="Disordered" evidence="1">
    <location>
        <begin position="55"/>
        <end position="76"/>
    </location>
</feature>
<dbReference type="EMBL" id="MG518520">
    <property type="protein sequence ID" value="ATW69389.1"/>
    <property type="molecule type" value="Genomic_DNA"/>
</dbReference>
<evidence type="ECO:0000256" key="1">
    <source>
        <dbReference type="SAM" id="MobiDB-lite"/>
    </source>
</evidence>
<protein>
    <submittedName>
        <fullName evidence="2">Uncharacterized protein</fullName>
    </submittedName>
</protein>
<sequence>MDENLDYSYGGQWFDDMGALALTFGDAPVMGVSLGRSGVSRAQANDMAKNLLRANVPAYDDDQTPAEDVSDMTMEE</sequence>
<reference evidence="3" key="1">
    <citation type="submission" date="2017-11" db="EMBL/GenBank/DDBJ databases">
        <authorList>
            <person name="McClendondon-Moss T.O."/>
            <person name="Donegan-Quick R.D."/>
            <person name="Bhuiyan S."/>
            <person name="Visi D.K."/>
            <person name="Allen M.S."/>
            <person name="Hughes L.E."/>
            <person name="Garlena R.A."/>
            <person name="Russell D.A."/>
            <person name="Pope W.H."/>
            <person name="Jacobs-Sera D."/>
            <person name="Hendrix R.W."/>
            <person name="Hatfull G.F."/>
        </authorList>
    </citation>
    <scope>NUCLEOTIDE SEQUENCE [LARGE SCALE GENOMIC DNA]</scope>
</reference>
<keyword evidence="3" id="KW-1185">Reference proteome</keyword>
<feature type="compositionally biased region" description="Acidic residues" evidence="1">
    <location>
        <begin position="59"/>
        <end position="76"/>
    </location>
</feature>
<organism evidence="2 3">
    <name type="scientific">Streptomyces phage Immanuel3</name>
    <dbReference type="NCBI Taxonomy" id="2053813"/>
    <lineage>
        <taxon>Viruses</taxon>
        <taxon>Duplodnaviria</taxon>
        <taxon>Heunggongvirae</taxon>
        <taxon>Uroviricota</taxon>
        <taxon>Caudoviricetes</taxon>
        <taxon>Beephvirinae</taxon>
        <taxon>Immanueltrevirus</taxon>
        <taxon>Immanueltrevirus immanuel3</taxon>
    </lineage>
</organism>
<name>A0A2H4PR41_9CAUD</name>
<dbReference type="Proteomes" id="UP000240216">
    <property type="component" value="Segment"/>
</dbReference>
<gene>
    <name evidence="2" type="ORF">SEA_IMMANUEL3_8</name>
</gene>
<evidence type="ECO:0000313" key="2">
    <source>
        <dbReference type="EMBL" id="ATW69389.1"/>
    </source>
</evidence>